<dbReference type="Gene3D" id="3.80.10.10">
    <property type="entry name" value="Ribonuclease Inhibitor"/>
    <property type="match status" value="1"/>
</dbReference>
<dbReference type="InterPro" id="IPR032675">
    <property type="entry name" value="LRR_dom_sf"/>
</dbReference>
<dbReference type="Proteomes" id="UP000238916">
    <property type="component" value="Unassembled WGS sequence"/>
</dbReference>
<dbReference type="EMBL" id="OMOF01000301">
    <property type="protein sequence ID" value="SPF46738.1"/>
    <property type="molecule type" value="Genomic_DNA"/>
</dbReference>
<proteinExistence type="predicted"/>
<evidence type="ECO:0000313" key="1">
    <source>
        <dbReference type="EMBL" id="SPF46738.1"/>
    </source>
</evidence>
<name>A0A2U3L4E9_9FIRM</name>
<reference evidence="2" key="1">
    <citation type="submission" date="2018-02" db="EMBL/GenBank/DDBJ databases">
        <authorList>
            <person name="Hausmann B."/>
        </authorList>
    </citation>
    <scope>NUCLEOTIDE SEQUENCE [LARGE SCALE GENOMIC DNA]</scope>
    <source>
        <strain evidence="2">Peat soil MAG SbF1</strain>
    </source>
</reference>
<sequence>MGLPQGVTSIGDCAFSNYLGLTSITFNSTTTIYDDEFTIPDTANDNSRCSHIK</sequence>
<evidence type="ECO:0000313" key="2">
    <source>
        <dbReference type="Proteomes" id="UP000238916"/>
    </source>
</evidence>
<organism evidence="1 2">
    <name type="scientific">Candidatus Desulfosporosinus infrequens</name>
    <dbReference type="NCBI Taxonomy" id="2043169"/>
    <lineage>
        <taxon>Bacteria</taxon>
        <taxon>Bacillati</taxon>
        <taxon>Bacillota</taxon>
        <taxon>Clostridia</taxon>
        <taxon>Eubacteriales</taxon>
        <taxon>Desulfitobacteriaceae</taxon>
        <taxon>Desulfosporosinus</taxon>
    </lineage>
</organism>
<dbReference type="AlphaFoldDB" id="A0A2U3L4E9"/>
<accession>A0A2U3L4E9</accession>
<gene>
    <name evidence="1" type="ORF">SBF1_370003</name>
</gene>
<protein>
    <submittedName>
        <fullName evidence="1">Uncharacterized protein</fullName>
    </submittedName>
</protein>